<keyword evidence="2" id="KW-1185">Reference proteome</keyword>
<dbReference type="EMBL" id="BNAT01000009">
    <property type="protein sequence ID" value="GHH88207.1"/>
    <property type="molecule type" value="Genomic_DNA"/>
</dbReference>
<comment type="caution">
    <text evidence="1">The sequence shown here is derived from an EMBL/GenBank/DDBJ whole genome shotgun (WGS) entry which is preliminary data.</text>
</comment>
<gene>
    <name evidence="1" type="ORF">GCM10017771_32620</name>
</gene>
<accession>A0A919GP70</accession>
<dbReference type="RefSeq" id="WP_189783179.1">
    <property type="nucleotide sequence ID" value="NZ_BNAT01000009.1"/>
</dbReference>
<name>A0A919GP70_9ACTN</name>
<evidence type="ECO:0000313" key="2">
    <source>
        <dbReference type="Proteomes" id="UP000603227"/>
    </source>
</evidence>
<organism evidence="1 2">
    <name type="scientific">Streptomyces capitiformicae</name>
    <dbReference type="NCBI Taxonomy" id="2014920"/>
    <lineage>
        <taxon>Bacteria</taxon>
        <taxon>Bacillati</taxon>
        <taxon>Actinomycetota</taxon>
        <taxon>Actinomycetes</taxon>
        <taxon>Kitasatosporales</taxon>
        <taxon>Streptomycetaceae</taxon>
        <taxon>Streptomyces</taxon>
    </lineage>
</organism>
<reference evidence="1" key="2">
    <citation type="submission" date="2020-09" db="EMBL/GenBank/DDBJ databases">
        <authorList>
            <person name="Sun Q."/>
            <person name="Zhou Y."/>
        </authorList>
    </citation>
    <scope>NUCLEOTIDE SEQUENCE</scope>
    <source>
        <strain evidence="1">CGMCC 4.7403</strain>
    </source>
</reference>
<protein>
    <submittedName>
        <fullName evidence="1">Uncharacterized protein</fullName>
    </submittedName>
</protein>
<evidence type="ECO:0000313" key="1">
    <source>
        <dbReference type="EMBL" id="GHH88207.1"/>
    </source>
</evidence>
<dbReference type="AlphaFoldDB" id="A0A919GP70"/>
<reference evidence="1" key="1">
    <citation type="journal article" date="2014" name="Int. J. Syst. Evol. Microbiol.">
        <title>Complete genome sequence of Corynebacterium casei LMG S-19264T (=DSM 44701T), isolated from a smear-ripened cheese.</title>
        <authorList>
            <consortium name="US DOE Joint Genome Institute (JGI-PGF)"/>
            <person name="Walter F."/>
            <person name="Albersmeier A."/>
            <person name="Kalinowski J."/>
            <person name="Ruckert C."/>
        </authorList>
    </citation>
    <scope>NUCLEOTIDE SEQUENCE</scope>
    <source>
        <strain evidence="1">CGMCC 4.7403</strain>
    </source>
</reference>
<proteinExistence type="predicted"/>
<dbReference type="Proteomes" id="UP000603227">
    <property type="component" value="Unassembled WGS sequence"/>
</dbReference>
<sequence length="122" mass="12898">MPLINALQAFFTHAADEIDKVPTPDSAGEAGTIPLNMPRAEVHKRLCTARNYVDLAIKHETAGRPLSAQHALHQVLPELVPDADGTQEEAERLARTVRSGGTAATGLGLAAGLVTPTRAWGD</sequence>